<name>A0ABT5HFB3_9CAUL</name>
<dbReference type="PANTHER" id="PTHR40661:SF3">
    <property type="entry name" value="FELS-1 PROPHAGE TRANSCRIPTIONAL REGULATOR"/>
    <property type="match status" value="1"/>
</dbReference>
<dbReference type="SUPFAM" id="SSF51306">
    <property type="entry name" value="LexA/Signal peptidase"/>
    <property type="match status" value="1"/>
</dbReference>
<evidence type="ECO:0000256" key="3">
    <source>
        <dbReference type="ARBA" id="ARBA00023163"/>
    </source>
</evidence>
<evidence type="ECO:0000313" key="5">
    <source>
        <dbReference type="EMBL" id="MDC7674944.1"/>
    </source>
</evidence>
<keyword evidence="6" id="KW-1185">Reference proteome</keyword>
<dbReference type="InterPro" id="IPR036286">
    <property type="entry name" value="LexA/Signal_pep-like_sf"/>
</dbReference>
<comment type="caution">
    <text evidence="5">The sequence shown here is derived from an EMBL/GenBank/DDBJ whole genome shotgun (WGS) entry which is preliminary data.</text>
</comment>
<feature type="domain" description="Peptidase S24/S26A/S26B/S26C" evidence="4">
    <location>
        <begin position="87"/>
        <end position="207"/>
    </location>
</feature>
<dbReference type="Pfam" id="PF00717">
    <property type="entry name" value="Peptidase_S24"/>
    <property type="match status" value="1"/>
</dbReference>
<accession>A0ABT5HFB3</accession>
<proteinExistence type="predicted"/>
<evidence type="ECO:0000313" key="6">
    <source>
        <dbReference type="Proteomes" id="UP001218579"/>
    </source>
</evidence>
<protein>
    <submittedName>
        <fullName evidence="5">Helix-turn-helix transcriptional regulator</fullName>
    </submittedName>
</protein>
<dbReference type="InterPro" id="IPR015927">
    <property type="entry name" value="Peptidase_S24_S26A/B/C"/>
</dbReference>
<keyword evidence="2" id="KW-0238">DNA-binding</keyword>
<sequence length="211" mass="23340">MALSHTNIWAAIDALANKMATTPSGLARLARLDPTSFNKSKRLSGDQPPRPRWPSTESLSKLLEATGIKFSDFALLAEGRDQGRGIPLIGMAQAGSDGLFDDLGYPLGQGWDEIKLPEDHAGLYALEISGDSMMPLYRDGDRILVDPHAGPNLRRGDRVVVKTTDGEVMAKELVRETHLSIELRSLNPNFPNRMIERTHIMWIARIVWASQ</sequence>
<reference evidence="5 6" key="1">
    <citation type="submission" date="2023-01" db="EMBL/GenBank/DDBJ databases">
        <title>Novel species of the genus Asticcacaulis isolated from rivers.</title>
        <authorList>
            <person name="Lu H."/>
        </authorList>
    </citation>
    <scope>NUCLEOTIDE SEQUENCE [LARGE SCALE GENOMIC DNA]</scope>
    <source>
        <strain evidence="5 6">LKC15W</strain>
    </source>
</reference>
<dbReference type="EMBL" id="JAQQKV010000001">
    <property type="protein sequence ID" value="MDC7674944.1"/>
    <property type="molecule type" value="Genomic_DNA"/>
</dbReference>
<evidence type="ECO:0000256" key="2">
    <source>
        <dbReference type="ARBA" id="ARBA00023125"/>
    </source>
</evidence>
<keyword evidence="3" id="KW-0804">Transcription</keyword>
<dbReference type="PANTHER" id="PTHR40661">
    <property type="match status" value="1"/>
</dbReference>
<organism evidence="5 6">
    <name type="scientific">Asticcacaulis machinosus</name>
    <dbReference type="NCBI Taxonomy" id="2984211"/>
    <lineage>
        <taxon>Bacteria</taxon>
        <taxon>Pseudomonadati</taxon>
        <taxon>Pseudomonadota</taxon>
        <taxon>Alphaproteobacteria</taxon>
        <taxon>Caulobacterales</taxon>
        <taxon>Caulobacteraceae</taxon>
        <taxon>Asticcacaulis</taxon>
    </lineage>
</organism>
<dbReference type="Gene3D" id="2.10.109.10">
    <property type="entry name" value="Umud Fragment, subunit A"/>
    <property type="match status" value="1"/>
</dbReference>
<gene>
    <name evidence="5" type="ORF">PQU98_02300</name>
</gene>
<evidence type="ECO:0000259" key="4">
    <source>
        <dbReference type="Pfam" id="PF00717"/>
    </source>
</evidence>
<dbReference type="CDD" id="cd06529">
    <property type="entry name" value="S24_LexA-like"/>
    <property type="match status" value="1"/>
</dbReference>
<dbReference type="RefSeq" id="WP_272743254.1">
    <property type="nucleotide sequence ID" value="NZ_JAQQKV010000001.1"/>
</dbReference>
<dbReference type="Proteomes" id="UP001218579">
    <property type="component" value="Unassembled WGS sequence"/>
</dbReference>
<dbReference type="InterPro" id="IPR039418">
    <property type="entry name" value="LexA-like"/>
</dbReference>
<keyword evidence="1" id="KW-0805">Transcription regulation</keyword>
<evidence type="ECO:0000256" key="1">
    <source>
        <dbReference type="ARBA" id="ARBA00023015"/>
    </source>
</evidence>